<dbReference type="PANTHER" id="PTHR47089">
    <property type="entry name" value="ABC TRANSPORTER, PERMEASE PROTEIN"/>
    <property type="match status" value="1"/>
</dbReference>
<evidence type="ECO:0000256" key="4">
    <source>
        <dbReference type="ARBA" id="ARBA00022989"/>
    </source>
</evidence>
<feature type="transmembrane region" description="Helical" evidence="6">
    <location>
        <begin position="195"/>
        <end position="213"/>
    </location>
</feature>
<proteinExistence type="predicted"/>
<evidence type="ECO:0000256" key="1">
    <source>
        <dbReference type="ARBA" id="ARBA00004651"/>
    </source>
</evidence>
<feature type="transmembrane region" description="Helical" evidence="6">
    <location>
        <begin position="296"/>
        <end position="317"/>
    </location>
</feature>
<organism evidence="7 8">
    <name type="scientific">Thermobacillus xylanilyticus</name>
    <dbReference type="NCBI Taxonomy" id="76633"/>
    <lineage>
        <taxon>Bacteria</taxon>
        <taxon>Bacillati</taxon>
        <taxon>Bacillota</taxon>
        <taxon>Bacilli</taxon>
        <taxon>Bacillales</taxon>
        <taxon>Paenibacillaceae</taxon>
        <taxon>Thermobacillus</taxon>
    </lineage>
</organism>
<feature type="transmembrane region" description="Helical" evidence="6">
    <location>
        <begin position="116"/>
        <end position="135"/>
    </location>
</feature>
<dbReference type="CDD" id="cd06580">
    <property type="entry name" value="TM_PBP1_transp_TpRbsC_like"/>
    <property type="match status" value="1"/>
</dbReference>
<dbReference type="Pfam" id="PF02653">
    <property type="entry name" value="BPD_transp_2"/>
    <property type="match status" value="1"/>
</dbReference>
<evidence type="ECO:0000313" key="8">
    <source>
        <dbReference type="Proteomes" id="UP000681526"/>
    </source>
</evidence>
<protein>
    <submittedName>
        <fullName evidence="7">ABC transporter permease protein yufP</fullName>
    </submittedName>
</protein>
<evidence type="ECO:0000256" key="6">
    <source>
        <dbReference type="SAM" id="Phobius"/>
    </source>
</evidence>
<feature type="transmembrane region" description="Helical" evidence="6">
    <location>
        <begin position="90"/>
        <end position="110"/>
    </location>
</feature>
<dbReference type="EMBL" id="CAJRAY010000018">
    <property type="protein sequence ID" value="CAG5080087.1"/>
    <property type="molecule type" value="Genomic_DNA"/>
</dbReference>
<name>A0ABN7RR70_THEXY</name>
<keyword evidence="2" id="KW-1003">Cell membrane</keyword>
<keyword evidence="4 6" id="KW-1133">Transmembrane helix</keyword>
<feature type="transmembrane region" description="Helical" evidence="6">
    <location>
        <begin position="12"/>
        <end position="36"/>
    </location>
</feature>
<feature type="transmembrane region" description="Helical" evidence="6">
    <location>
        <begin position="323"/>
        <end position="345"/>
    </location>
</feature>
<keyword evidence="3 6" id="KW-0812">Transmembrane</keyword>
<gene>
    <name evidence="7" type="primary">txxe 754-yufP</name>
    <name evidence="7" type="ORF">TXXE_03820</name>
</gene>
<keyword evidence="5 6" id="KW-0472">Membrane</keyword>
<keyword evidence="8" id="KW-1185">Reference proteome</keyword>
<dbReference type="InterPro" id="IPR001851">
    <property type="entry name" value="ABC_transp_permease"/>
</dbReference>
<feature type="transmembrane region" description="Helical" evidence="6">
    <location>
        <begin position="63"/>
        <end position="83"/>
    </location>
</feature>
<evidence type="ECO:0000256" key="5">
    <source>
        <dbReference type="ARBA" id="ARBA00023136"/>
    </source>
</evidence>
<dbReference type="RefSeq" id="WP_213483540.1">
    <property type="nucleotide sequence ID" value="NZ_CAJRAY010000018.1"/>
</dbReference>
<evidence type="ECO:0000313" key="7">
    <source>
        <dbReference type="EMBL" id="CAG5080087.1"/>
    </source>
</evidence>
<evidence type="ECO:0000256" key="3">
    <source>
        <dbReference type="ARBA" id="ARBA00022692"/>
    </source>
</evidence>
<feature type="transmembrane region" description="Helical" evidence="6">
    <location>
        <begin position="247"/>
        <end position="267"/>
    </location>
</feature>
<dbReference type="Proteomes" id="UP000681526">
    <property type="component" value="Unassembled WGS sequence"/>
</dbReference>
<comment type="caution">
    <text evidence="7">The sequence shown here is derived from an EMBL/GenBank/DDBJ whole genome shotgun (WGS) entry which is preliminary data.</text>
</comment>
<evidence type="ECO:0000256" key="2">
    <source>
        <dbReference type="ARBA" id="ARBA00022475"/>
    </source>
</evidence>
<accession>A0ABN7RR70</accession>
<comment type="subcellular location">
    <subcellularLocation>
        <location evidence="1">Cell membrane</location>
        <topology evidence="1">Multi-pass membrane protein</topology>
    </subcellularLocation>
</comment>
<dbReference type="PANTHER" id="PTHR47089:SF1">
    <property type="entry name" value="GUANOSINE ABC TRANSPORTER PERMEASE PROTEIN NUPP"/>
    <property type="match status" value="1"/>
</dbReference>
<feature type="transmembrane region" description="Helical" evidence="6">
    <location>
        <begin position="142"/>
        <end position="160"/>
    </location>
</feature>
<reference evidence="7 8" key="1">
    <citation type="submission" date="2021-04" db="EMBL/GenBank/DDBJ databases">
        <authorList>
            <person name="Rakotoarivonina H."/>
        </authorList>
    </citation>
    <scope>NUCLEOTIDE SEQUENCE [LARGE SCALE GENOMIC DNA]</scope>
    <source>
        <strain evidence="7 8">XE</strain>
    </source>
</reference>
<sequence>MTGFVKRLFSESTLIPVVSILIGLILGAVIMLAGHYNPFLAYGSLFAKAFGDMYNFGETIRQITPYIFTGLAVAFAFRTGLFNIGAEGQFIMGAVAAACVGVLLDAPWFLHVPLALAASALAGGLWGSIVGYLKAARGVHEVITTIMLNWIALHAANYIVRTALLEKGMARSKYIQESAWLSSPGLSELFDHARIHYGVLIALALSVLFYYVLWKTRQGYELRAVGFNPDASEYAGINVKSTFVKTMFISGLFAGVGGACEVMGVFHYQTINAAFPGYGLMGIAVALIGRNTAVGVVLGAVLIGVLTYGASGMKFGAGVPEELIHVVIALVIFFVAAGGMVELLIRRFRKKNGTVH</sequence>
<feature type="transmembrane region" description="Helical" evidence="6">
    <location>
        <begin position="273"/>
        <end position="289"/>
    </location>
</feature>